<organism evidence="1 2">
    <name type="scientific">Pseudoalteromonas rubra</name>
    <dbReference type="NCBI Taxonomy" id="43658"/>
    <lineage>
        <taxon>Bacteria</taxon>
        <taxon>Pseudomonadati</taxon>
        <taxon>Pseudomonadota</taxon>
        <taxon>Gammaproteobacteria</taxon>
        <taxon>Alteromonadales</taxon>
        <taxon>Pseudoalteromonadaceae</taxon>
        <taxon>Pseudoalteromonas</taxon>
    </lineage>
</organism>
<dbReference type="EMBL" id="CP045429">
    <property type="protein sequence ID" value="QPB83150.1"/>
    <property type="molecule type" value="Genomic_DNA"/>
</dbReference>
<accession>A0A5S3V381</accession>
<sequence length="301" mass="34444">MAALRPEPKLPEEIIEAAKAGNLVLFIGAGISRMAGHPSWDGFADTVVNQLVKNEVIDHHEKSLINALPDPRKRLSIAKILDEDNGAKVDYKKIFELDKPLCNVYDFINKYDCTFVTTNYDKLIKPTKSQGKPETSWRSFKREDLLNAKLDTRGAVIHLHGCVDDPSSMIVTTKDYLEHYVSDEVPKFLSHLFSTKVVLFLGYGLEETEILEYILKSSNQKEEPQKRLFILQGFFNAEEPLFNKLKAYYEQSFNAQLIVFPRDHEDYAQQQAIINKWCDELEFKDLALVDKLAALEADLDE</sequence>
<reference evidence="1 2" key="1">
    <citation type="submission" date="2019-10" db="EMBL/GenBank/DDBJ databases">
        <title>Pseudoalteromonas rubra S4059.</title>
        <authorList>
            <person name="Paulsen S."/>
            <person name="Wang X."/>
        </authorList>
    </citation>
    <scope>NUCLEOTIDE SEQUENCE [LARGE SCALE GENOMIC DNA]</scope>
    <source>
        <strain evidence="1 2">S4059</strain>
    </source>
</reference>
<proteinExistence type="predicted"/>
<dbReference type="InterPro" id="IPR029035">
    <property type="entry name" value="DHS-like_NAD/FAD-binding_dom"/>
</dbReference>
<name>A0A5S3V381_9GAMM</name>
<gene>
    <name evidence="1" type="ORF">CWC22_009180</name>
</gene>
<protein>
    <submittedName>
        <fullName evidence="1">Uncharacterized protein</fullName>
    </submittedName>
</protein>
<evidence type="ECO:0000313" key="2">
    <source>
        <dbReference type="Proteomes" id="UP000305729"/>
    </source>
</evidence>
<dbReference type="AlphaFoldDB" id="A0A5S3V381"/>
<dbReference type="SUPFAM" id="SSF52467">
    <property type="entry name" value="DHS-like NAD/FAD-binding domain"/>
    <property type="match status" value="1"/>
</dbReference>
<dbReference type="RefSeq" id="WP_138536695.1">
    <property type="nucleotide sequence ID" value="NZ_CP045429.1"/>
</dbReference>
<dbReference type="Pfam" id="PF13289">
    <property type="entry name" value="SIR2_2"/>
    <property type="match status" value="1"/>
</dbReference>
<dbReference type="Proteomes" id="UP000305729">
    <property type="component" value="Chromosome 1"/>
</dbReference>
<evidence type="ECO:0000313" key="1">
    <source>
        <dbReference type="EMBL" id="QPB83150.1"/>
    </source>
</evidence>